<dbReference type="GO" id="GO:0005634">
    <property type="term" value="C:nucleus"/>
    <property type="evidence" value="ECO:0007669"/>
    <property type="project" value="UniProtKB-SubCell"/>
</dbReference>
<sequence length="267" mass="29122">MTGREENCKAKLQPASRGGGLRSRGFAITDLLGLDHPAEPRHPPGVAPQFGAPVGGALPLLSAGLGLLCARPLSAFQPPAPAFLDVLSELQTKPGGLHPHPPAPAQDQPNSASSQTKRKKRRHRTVFTAHQLEELEKSFNEAHYPDVYAREMLAMKTELPEDRIQVWFQNRRAKWRKREKCWGRSSVMAEYGLYGAMVRHSIPLPESILNSAKNGMVGSCAPWLLGKSVMLFENGGDSSSIMANNLPDKSDNSFICLFVCGTLLGSC</sequence>
<protein>
    <recommendedName>
        <fullName evidence="16">Visual system homeobox 1</fullName>
    </recommendedName>
</protein>
<dbReference type="InterPro" id="IPR023339">
    <property type="entry name" value="CVC"/>
</dbReference>
<evidence type="ECO:0000313" key="15">
    <source>
        <dbReference type="Proteomes" id="UP000314986"/>
    </source>
</evidence>
<dbReference type="InParanoid" id="A0A4W3H301"/>
<evidence type="ECO:0000256" key="11">
    <source>
        <dbReference type="SAM" id="MobiDB-lite"/>
    </source>
</evidence>
<evidence type="ECO:0000256" key="9">
    <source>
        <dbReference type="PROSITE-ProRule" id="PRU00108"/>
    </source>
</evidence>
<keyword evidence="3" id="KW-0217">Developmental protein</keyword>
<evidence type="ECO:0000256" key="8">
    <source>
        <dbReference type="ARBA" id="ARBA00023242"/>
    </source>
</evidence>
<dbReference type="Pfam" id="PF00046">
    <property type="entry name" value="Homeodomain"/>
    <property type="match status" value="1"/>
</dbReference>
<feature type="region of interest" description="Disordered" evidence="11">
    <location>
        <begin position="1"/>
        <end position="22"/>
    </location>
</feature>
<evidence type="ECO:0000256" key="7">
    <source>
        <dbReference type="ARBA" id="ARBA00023163"/>
    </source>
</evidence>
<dbReference type="SUPFAM" id="SSF46689">
    <property type="entry name" value="Homeodomain-like"/>
    <property type="match status" value="1"/>
</dbReference>
<keyword evidence="7" id="KW-0804">Transcription</keyword>
<feature type="region of interest" description="Disordered" evidence="11">
    <location>
        <begin position="91"/>
        <end position="123"/>
    </location>
</feature>
<evidence type="ECO:0000256" key="5">
    <source>
        <dbReference type="ARBA" id="ARBA00023125"/>
    </source>
</evidence>
<feature type="domain" description="CVC" evidence="13">
    <location>
        <begin position="180"/>
        <end position="233"/>
    </location>
</feature>
<dbReference type="GO" id="GO:0000981">
    <property type="term" value="F:DNA-binding transcription factor activity, RNA polymerase II-specific"/>
    <property type="evidence" value="ECO:0007669"/>
    <property type="project" value="InterPro"/>
</dbReference>
<reference evidence="14" key="4">
    <citation type="submission" date="2025-08" db="UniProtKB">
        <authorList>
            <consortium name="Ensembl"/>
        </authorList>
    </citation>
    <scope>IDENTIFICATION</scope>
</reference>
<dbReference type="PANTHER" id="PTHR46892:SF2">
    <property type="entry name" value="VISUAL SYSTEM HOMEOBOX 1"/>
    <property type="match status" value="1"/>
</dbReference>
<dbReference type="FunCoup" id="A0A4W3H301">
    <property type="interactions" value="20"/>
</dbReference>
<reference evidence="14" key="5">
    <citation type="submission" date="2025-09" db="UniProtKB">
        <authorList>
            <consortium name="Ensembl"/>
        </authorList>
    </citation>
    <scope>IDENTIFICATION</scope>
</reference>
<dbReference type="GO" id="GO:1990837">
    <property type="term" value="F:sequence-specific double-stranded DNA binding"/>
    <property type="evidence" value="ECO:0007669"/>
    <property type="project" value="TreeGrafter"/>
</dbReference>
<evidence type="ECO:0000259" key="13">
    <source>
        <dbReference type="PROSITE" id="PS51496"/>
    </source>
</evidence>
<proteinExistence type="inferred from homology"/>
<evidence type="ECO:0000256" key="2">
    <source>
        <dbReference type="ARBA" id="ARBA00005733"/>
    </source>
</evidence>
<dbReference type="InterPro" id="IPR009057">
    <property type="entry name" value="Homeodomain-like_sf"/>
</dbReference>
<keyword evidence="8 9" id="KW-0539">Nucleus</keyword>
<dbReference type="GeneTree" id="ENSGT00940000157776"/>
<feature type="DNA-binding region" description="Homeobox" evidence="9">
    <location>
        <begin position="120"/>
        <end position="179"/>
    </location>
</feature>
<name>A0A4W3H301_CALMI</name>
<dbReference type="PANTHER" id="PTHR46892">
    <property type="entry name" value="VISUAL SYSTEM HOMEOBOX 2"/>
    <property type="match status" value="1"/>
</dbReference>
<feature type="domain" description="Homeobox" evidence="12">
    <location>
        <begin position="118"/>
        <end position="178"/>
    </location>
</feature>
<keyword evidence="4" id="KW-0805">Transcription regulation</keyword>
<dbReference type="InterPro" id="IPR001356">
    <property type="entry name" value="HD"/>
</dbReference>
<organism evidence="14 15">
    <name type="scientific">Callorhinchus milii</name>
    <name type="common">Ghost shark</name>
    <dbReference type="NCBI Taxonomy" id="7868"/>
    <lineage>
        <taxon>Eukaryota</taxon>
        <taxon>Metazoa</taxon>
        <taxon>Chordata</taxon>
        <taxon>Craniata</taxon>
        <taxon>Vertebrata</taxon>
        <taxon>Chondrichthyes</taxon>
        <taxon>Holocephali</taxon>
        <taxon>Chimaeriformes</taxon>
        <taxon>Callorhinchidae</taxon>
        <taxon>Callorhinchus</taxon>
    </lineage>
</organism>
<dbReference type="Proteomes" id="UP000314986">
    <property type="component" value="Unassembled WGS sequence"/>
</dbReference>
<evidence type="ECO:0000256" key="6">
    <source>
        <dbReference type="ARBA" id="ARBA00023155"/>
    </source>
</evidence>
<evidence type="ECO:0000256" key="4">
    <source>
        <dbReference type="ARBA" id="ARBA00023015"/>
    </source>
</evidence>
<evidence type="ECO:0000259" key="12">
    <source>
        <dbReference type="PROSITE" id="PS50071"/>
    </source>
</evidence>
<accession>A0A4W3H301</accession>
<dbReference type="Gene3D" id="1.10.10.60">
    <property type="entry name" value="Homeodomain-like"/>
    <property type="match status" value="1"/>
</dbReference>
<dbReference type="SMART" id="SM00389">
    <property type="entry name" value="HOX"/>
    <property type="match status" value="1"/>
</dbReference>
<dbReference type="InterPro" id="IPR052294">
    <property type="entry name" value="VSX_homeobox_regulators"/>
</dbReference>
<keyword evidence="5 9" id="KW-0238">DNA-binding</keyword>
<keyword evidence="6 9" id="KW-0371">Homeobox</keyword>
<dbReference type="PROSITE" id="PS51496">
    <property type="entry name" value="CVC"/>
    <property type="match status" value="1"/>
</dbReference>
<dbReference type="OMA" id="DNSFICL"/>
<dbReference type="PROSITE" id="PS50071">
    <property type="entry name" value="HOMEOBOX_2"/>
    <property type="match status" value="1"/>
</dbReference>
<evidence type="ECO:0008006" key="16">
    <source>
        <dbReference type="Google" id="ProtNLM"/>
    </source>
</evidence>
<evidence type="ECO:0000313" key="14">
    <source>
        <dbReference type="Ensembl" id="ENSCMIP00000009720.1"/>
    </source>
</evidence>
<dbReference type="STRING" id="7868.ENSCMIP00000009720"/>
<comment type="subcellular location">
    <subcellularLocation>
        <location evidence="1 9 10">Nucleus</location>
    </subcellularLocation>
</comment>
<dbReference type="FunFam" id="1.10.10.60:FF:000065">
    <property type="entry name" value="Visual system homeobox 1"/>
    <property type="match status" value="1"/>
</dbReference>
<keyword evidence="15" id="KW-1185">Reference proteome</keyword>
<dbReference type="AlphaFoldDB" id="A0A4W3H301"/>
<dbReference type="InterPro" id="IPR017970">
    <property type="entry name" value="Homeobox_CS"/>
</dbReference>
<reference evidence="15" key="3">
    <citation type="journal article" date="2014" name="Nature">
        <title>Elephant shark genome provides unique insights into gnathostome evolution.</title>
        <authorList>
            <consortium name="International Elephant Shark Genome Sequencing Consortium"/>
            <person name="Venkatesh B."/>
            <person name="Lee A.P."/>
            <person name="Ravi V."/>
            <person name="Maurya A.K."/>
            <person name="Lian M.M."/>
            <person name="Swann J.B."/>
            <person name="Ohta Y."/>
            <person name="Flajnik M.F."/>
            <person name="Sutoh Y."/>
            <person name="Kasahara M."/>
            <person name="Hoon S."/>
            <person name="Gangu V."/>
            <person name="Roy S.W."/>
            <person name="Irimia M."/>
            <person name="Korzh V."/>
            <person name="Kondrychyn I."/>
            <person name="Lim Z.W."/>
            <person name="Tay B.H."/>
            <person name="Tohari S."/>
            <person name="Kong K.W."/>
            <person name="Ho S."/>
            <person name="Lorente-Galdos B."/>
            <person name="Quilez J."/>
            <person name="Marques-Bonet T."/>
            <person name="Raney B.J."/>
            <person name="Ingham P.W."/>
            <person name="Tay A."/>
            <person name="Hillier L.W."/>
            <person name="Minx P."/>
            <person name="Boehm T."/>
            <person name="Wilson R.K."/>
            <person name="Brenner S."/>
            <person name="Warren W.C."/>
        </authorList>
    </citation>
    <scope>NUCLEOTIDE SEQUENCE [LARGE SCALE GENOMIC DNA]</scope>
</reference>
<evidence type="ECO:0000256" key="10">
    <source>
        <dbReference type="RuleBase" id="RU000682"/>
    </source>
</evidence>
<dbReference type="Ensembl" id="ENSCMIT00000009981.1">
    <property type="protein sequence ID" value="ENSCMIP00000009720.1"/>
    <property type="gene ID" value="ENSCMIG00000005127.1"/>
</dbReference>
<evidence type="ECO:0000256" key="3">
    <source>
        <dbReference type="ARBA" id="ARBA00022473"/>
    </source>
</evidence>
<reference evidence="15" key="1">
    <citation type="journal article" date="2006" name="Science">
        <title>Ancient noncoding elements conserved in the human genome.</title>
        <authorList>
            <person name="Venkatesh B."/>
            <person name="Kirkness E.F."/>
            <person name="Loh Y.H."/>
            <person name="Halpern A.L."/>
            <person name="Lee A.P."/>
            <person name="Johnson J."/>
            <person name="Dandona N."/>
            <person name="Viswanathan L.D."/>
            <person name="Tay A."/>
            <person name="Venter J.C."/>
            <person name="Strausberg R.L."/>
            <person name="Brenner S."/>
        </authorList>
    </citation>
    <scope>NUCLEOTIDE SEQUENCE [LARGE SCALE GENOMIC DNA]</scope>
</reference>
<dbReference type="CDD" id="cd00086">
    <property type="entry name" value="homeodomain"/>
    <property type="match status" value="1"/>
</dbReference>
<reference evidence="15" key="2">
    <citation type="journal article" date="2007" name="PLoS Biol.">
        <title>Survey sequencing and comparative analysis of the elephant shark (Callorhinchus milii) genome.</title>
        <authorList>
            <person name="Venkatesh B."/>
            <person name="Kirkness E.F."/>
            <person name="Loh Y.H."/>
            <person name="Halpern A.L."/>
            <person name="Lee A.P."/>
            <person name="Johnson J."/>
            <person name="Dandona N."/>
            <person name="Viswanathan L.D."/>
            <person name="Tay A."/>
            <person name="Venter J.C."/>
            <person name="Strausberg R.L."/>
            <person name="Brenner S."/>
        </authorList>
    </citation>
    <scope>NUCLEOTIDE SEQUENCE [LARGE SCALE GENOMIC DNA]</scope>
</reference>
<dbReference type="PROSITE" id="PS00027">
    <property type="entry name" value="HOMEOBOX_1"/>
    <property type="match status" value="1"/>
</dbReference>
<evidence type="ECO:0000256" key="1">
    <source>
        <dbReference type="ARBA" id="ARBA00004123"/>
    </source>
</evidence>
<comment type="similarity">
    <text evidence="2">Belongs to the paired homeobox family.</text>
</comment>